<evidence type="ECO:0000313" key="2">
    <source>
        <dbReference type="EMBL" id="MBR7887929.1"/>
    </source>
</evidence>
<reference evidence="3" key="1">
    <citation type="submission" date="2023-07" db="EMBL/GenBank/DDBJ databases">
        <title>Marinomonas vulgaris A79, complete genome.</title>
        <authorList>
            <person name="Ying J.-J."/>
        </authorList>
    </citation>
    <scope>NUCLEOTIDE SEQUENCE [LARGE SCALE GENOMIC DNA]</scope>
    <source>
        <strain evidence="3">A79</strain>
    </source>
</reference>
<keyword evidence="1" id="KW-1133">Transmembrane helix</keyword>
<gene>
    <name evidence="2" type="ORF">J9B83_03160</name>
</gene>
<feature type="transmembrane region" description="Helical" evidence="1">
    <location>
        <begin position="62"/>
        <end position="81"/>
    </location>
</feature>
<dbReference type="EMBL" id="JAGSSV010000002">
    <property type="protein sequence ID" value="MBR7887929.1"/>
    <property type="molecule type" value="Genomic_DNA"/>
</dbReference>
<comment type="caution">
    <text evidence="2">The sequence shown here is derived from an EMBL/GenBank/DDBJ whole genome shotgun (WGS) entry which is preliminary data.</text>
</comment>
<feature type="transmembrane region" description="Helical" evidence="1">
    <location>
        <begin position="93"/>
        <end position="110"/>
    </location>
</feature>
<keyword evidence="3" id="KW-1185">Reference proteome</keyword>
<feature type="transmembrane region" description="Helical" evidence="1">
    <location>
        <begin position="7"/>
        <end position="24"/>
    </location>
</feature>
<dbReference type="RefSeq" id="WP_211535278.1">
    <property type="nucleotide sequence ID" value="NZ_JAGSSV010000002.1"/>
</dbReference>
<keyword evidence="1" id="KW-0812">Transmembrane</keyword>
<feature type="transmembrane region" description="Helical" evidence="1">
    <location>
        <begin position="122"/>
        <end position="139"/>
    </location>
</feature>
<accession>A0ABS5H9B0</accession>
<name>A0ABS5H9B0_9GAMM</name>
<proteinExistence type="predicted"/>
<feature type="transmembrane region" description="Helical" evidence="1">
    <location>
        <begin position="168"/>
        <end position="189"/>
    </location>
</feature>
<feature type="transmembrane region" description="Helical" evidence="1">
    <location>
        <begin position="36"/>
        <end position="55"/>
    </location>
</feature>
<feature type="transmembrane region" description="Helical" evidence="1">
    <location>
        <begin position="209"/>
        <end position="227"/>
    </location>
</feature>
<organism evidence="2 3">
    <name type="scientific">Marinomonas vulgaris</name>
    <dbReference type="NCBI Taxonomy" id="2823372"/>
    <lineage>
        <taxon>Bacteria</taxon>
        <taxon>Pseudomonadati</taxon>
        <taxon>Pseudomonadota</taxon>
        <taxon>Gammaproteobacteria</taxon>
        <taxon>Oceanospirillales</taxon>
        <taxon>Oceanospirillaceae</taxon>
        <taxon>Marinomonas</taxon>
    </lineage>
</organism>
<protein>
    <recommendedName>
        <fullName evidence="4">YhhN-like protein</fullName>
    </recommendedName>
</protein>
<feature type="transmembrane region" description="Helical" evidence="1">
    <location>
        <begin position="145"/>
        <end position="161"/>
    </location>
</feature>
<keyword evidence="1" id="KW-0472">Membrane</keyword>
<dbReference type="Proteomes" id="UP000679722">
    <property type="component" value="Unassembled WGS sequence"/>
</dbReference>
<evidence type="ECO:0008006" key="4">
    <source>
        <dbReference type="Google" id="ProtNLM"/>
    </source>
</evidence>
<evidence type="ECO:0000256" key="1">
    <source>
        <dbReference type="SAM" id="Phobius"/>
    </source>
</evidence>
<sequence>MMFSLSYGRVYLPVFFVLWLGLLLDSDTMAMRIEQGQSITNGLVLACFVWVYWQVSHRIKKLMLYGVGLAYLGEVVFALWLGMYEYRLGNVPFYVPLGHSLVYAAVFYLHKERCVQKYKKPLTTILYGVMVVYSSLWLWLDQDRFGFLCTLVILLLLRKKTGYELFFLIMFFMVVYLELLGTYFGSWTWPDTWFATVSFITSSNPPSGISMFYFGFDIGCLWLYKQFNKPQWHRMKRLRALKRAV</sequence>
<evidence type="ECO:0000313" key="3">
    <source>
        <dbReference type="Proteomes" id="UP000679722"/>
    </source>
</evidence>